<name>A0A1G7I1X9_9ACTN</name>
<evidence type="ECO:0000313" key="8">
    <source>
        <dbReference type="Proteomes" id="UP000199406"/>
    </source>
</evidence>
<sequence>MTHTVDRSDTAADTSFADLLDQYTARAWALARRILGDDRLAEDVVQEAFLAYWRNPAAYDGTRGPFGSWFLALVHHKAVDAVRREESQRRRVDAAAQLAGQDTVRDVAETVADRITDLRVRSALEALPPLQREALVLAYWGGYTQREIAQRTGAPLGTVKTRMFTGMRRLHEGLHPVGAPSVVAPRVAGG</sequence>
<dbReference type="AlphaFoldDB" id="A0A1G7I1X9"/>
<dbReference type="InterPro" id="IPR013249">
    <property type="entry name" value="RNA_pol_sigma70_r4_t2"/>
</dbReference>
<evidence type="ECO:0000256" key="3">
    <source>
        <dbReference type="ARBA" id="ARBA00023082"/>
    </source>
</evidence>
<dbReference type="InterPro" id="IPR014284">
    <property type="entry name" value="RNA_pol_sigma-70_dom"/>
</dbReference>
<gene>
    <name evidence="7" type="ORF">SAMN05660662_0947</name>
</gene>
<dbReference type="InterPro" id="IPR013324">
    <property type="entry name" value="RNA_pol_sigma_r3/r4-like"/>
</dbReference>
<dbReference type="Gene3D" id="1.10.1740.10">
    <property type="match status" value="1"/>
</dbReference>
<reference evidence="8" key="1">
    <citation type="submission" date="2016-10" db="EMBL/GenBank/DDBJ databases">
        <authorList>
            <person name="Varghese N."/>
            <person name="Submissions S."/>
        </authorList>
    </citation>
    <scope>NUCLEOTIDE SEQUENCE [LARGE SCALE GENOMIC DNA]</scope>
    <source>
        <strain evidence="8">DSM 44268</strain>
    </source>
</reference>
<feature type="domain" description="RNA polymerase sigma-70 region 2" evidence="5">
    <location>
        <begin position="20"/>
        <end position="86"/>
    </location>
</feature>
<dbReference type="InterPro" id="IPR036388">
    <property type="entry name" value="WH-like_DNA-bd_sf"/>
</dbReference>
<dbReference type="GO" id="GO:0003677">
    <property type="term" value="F:DNA binding"/>
    <property type="evidence" value="ECO:0007669"/>
    <property type="project" value="InterPro"/>
</dbReference>
<dbReference type="InterPro" id="IPR039425">
    <property type="entry name" value="RNA_pol_sigma-70-like"/>
</dbReference>
<evidence type="ECO:0000256" key="1">
    <source>
        <dbReference type="ARBA" id="ARBA00010641"/>
    </source>
</evidence>
<organism evidence="7 8">
    <name type="scientific">Blastococcus aurantiacus</name>
    <dbReference type="NCBI Taxonomy" id="1550231"/>
    <lineage>
        <taxon>Bacteria</taxon>
        <taxon>Bacillati</taxon>
        <taxon>Actinomycetota</taxon>
        <taxon>Actinomycetes</taxon>
        <taxon>Geodermatophilales</taxon>
        <taxon>Geodermatophilaceae</taxon>
        <taxon>Blastococcus</taxon>
    </lineage>
</organism>
<dbReference type="SUPFAM" id="SSF88659">
    <property type="entry name" value="Sigma3 and sigma4 domains of RNA polymerase sigma factors"/>
    <property type="match status" value="1"/>
</dbReference>
<comment type="similarity">
    <text evidence="1">Belongs to the sigma-70 factor family. ECF subfamily.</text>
</comment>
<dbReference type="Proteomes" id="UP000199406">
    <property type="component" value="Unassembled WGS sequence"/>
</dbReference>
<dbReference type="InterPro" id="IPR013325">
    <property type="entry name" value="RNA_pol_sigma_r2"/>
</dbReference>
<proteinExistence type="inferred from homology"/>
<feature type="domain" description="RNA polymerase sigma factor 70 region 4 type 2" evidence="6">
    <location>
        <begin position="119"/>
        <end position="170"/>
    </location>
</feature>
<keyword evidence="3" id="KW-0731">Sigma factor</keyword>
<evidence type="ECO:0000313" key="7">
    <source>
        <dbReference type="EMBL" id="SDF06486.1"/>
    </source>
</evidence>
<dbReference type="PANTHER" id="PTHR43133:SF62">
    <property type="entry name" value="RNA POLYMERASE SIGMA FACTOR SIGZ"/>
    <property type="match status" value="1"/>
</dbReference>
<dbReference type="Gene3D" id="1.10.10.10">
    <property type="entry name" value="Winged helix-like DNA-binding domain superfamily/Winged helix DNA-binding domain"/>
    <property type="match status" value="1"/>
</dbReference>
<dbReference type="NCBIfam" id="TIGR02937">
    <property type="entry name" value="sigma70-ECF"/>
    <property type="match status" value="1"/>
</dbReference>
<dbReference type="InterPro" id="IPR007627">
    <property type="entry name" value="RNA_pol_sigma70_r2"/>
</dbReference>
<protein>
    <submittedName>
        <fullName evidence="7">RNA polymerase sigma-70 factor, ECF subfamily</fullName>
    </submittedName>
</protein>
<evidence type="ECO:0000256" key="4">
    <source>
        <dbReference type="ARBA" id="ARBA00023163"/>
    </source>
</evidence>
<dbReference type="Pfam" id="PF04542">
    <property type="entry name" value="Sigma70_r2"/>
    <property type="match status" value="1"/>
</dbReference>
<dbReference type="SUPFAM" id="SSF88946">
    <property type="entry name" value="Sigma2 domain of RNA polymerase sigma factors"/>
    <property type="match status" value="1"/>
</dbReference>
<evidence type="ECO:0000256" key="2">
    <source>
        <dbReference type="ARBA" id="ARBA00023015"/>
    </source>
</evidence>
<dbReference type="EMBL" id="FNBT01000001">
    <property type="protein sequence ID" value="SDF06486.1"/>
    <property type="molecule type" value="Genomic_DNA"/>
</dbReference>
<dbReference type="OrthoDB" id="9784272at2"/>
<accession>A0A1G7I1X9</accession>
<dbReference type="GO" id="GO:0016987">
    <property type="term" value="F:sigma factor activity"/>
    <property type="evidence" value="ECO:0007669"/>
    <property type="project" value="UniProtKB-KW"/>
</dbReference>
<dbReference type="GO" id="GO:0006352">
    <property type="term" value="P:DNA-templated transcription initiation"/>
    <property type="evidence" value="ECO:0007669"/>
    <property type="project" value="InterPro"/>
</dbReference>
<dbReference type="STRING" id="1550231.SAMN05660662_0947"/>
<dbReference type="CDD" id="cd06171">
    <property type="entry name" value="Sigma70_r4"/>
    <property type="match status" value="1"/>
</dbReference>
<keyword evidence="2" id="KW-0805">Transcription regulation</keyword>
<evidence type="ECO:0000259" key="5">
    <source>
        <dbReference type="Pfam" id="PF04542"/>
    </source>
</evidence>
<keyword evidence="8" id="KW-1185">Reference proteome</keyword>
<keyword evidence="4" id="KW-0804">Transcription</keyword>
<evidence type="ECO:0000259" key="6">
    <source>
        <dbReference type="Pfam" id="PF08281"/>
    </source>
</evidence>
<dbReference type="Pfam" id="PF08281">
    <property type="entry name" value="Sigma70_r4_2"/>
    <property type="match status" value="1"/>
</dbReference>
<dbReference type="PANTHER" id="PTHR43133">
    <property type="entry name" value="RNA POLYMERASE ECF-TYPE SIGMA FACTO"/>
    <property type="match status" value="1"/>
</dbReference>